<dbReference type="GO" id="GO:0035673">
    <property type="term" value="F:oligopeptide transmembrane transporter activity"/>
    <property type="evidence" value="ECO:0007669"/>
    <property type="project" value="InterPro"/>
</dbReference>
<evidence type="ECO:0000313" key="7">
    <source>
        <dbReference type="EMBL" id="CNW50861.1"/>
    </source>
</evidence>
<evidence type="ECO:0000256" key="6">
    <source>
        <dbReference type="SAM" id="Phobius"/>
    </source>
</evidence>
<accession>A0A655FY07</accession>
<evidence type="ECO:0000256" key="3">
    <source>
        <dbReference type="ARBA" id="ARBA00022692"/>
    </source>
</evidence>
<evidence type="ECO:0000256" key="5">
    <source>
        <dbReference type="ARBA" id="ARBA00023136"/>
    </source>
</evidence>
<gene>
    <name evidence="7" type="ORF">ERS007661_04042</name>
</gene>
<feature type="transmembrane region" description="Helical" evidence="6">
    <location>
        <begin position="12"/>
        <end position="31"/>
    </location>
</feature>
<evidence type="ECO:0000313" key="8">
    <source>
        <dbReference type="Proteomes" id="UP000039217"/>
    </source>
</evidence>
<keyword evidence="5 6" id="KW-0472">Membrane</keyword>
<dbReference type="Proteomes" id="UP000039217">
    <property type="component" value="Unassembled WGS sequence"/>
</dbReference>
<dbReference type="GO" id="GO:0016020">
    <property type="term" value="C:membrane"/>
    <property type="evidence" value="ECO:0007669"/>
    <property type="project" value="UniProtKB-SubCell"/>
</dbReference>
<evidence type="ECO:0000256" key="4">
    <source>
        <dbReference type="ARBA" id="ARBA00022989"/>
    </source>
</evidence>
<sequence>MSALAKGVFGGSLNWSLVGVGALTGVIAVALDETLAKTTTNLRLPPLAVGMGMYLSAALTLMIPIGAFLGRIYDSWARWSGDDDERKKRLGVMLATGLIVGESLYGVLFAVIVATTGKEEPLAMVGDGFRFASQPLGAIVFAGLLAWLYQRTRVTASYRLAAPAGSSKPLPDLPG</sequence>
<evidence type="ECO:0000256" key="2">
    <source>
        <dbReference type="ARBA" id="ARBA00022448"/>
    </source>
</evidence>
<protein>
    <submittedName>
        <fullName evidence="7">Integral membrane protein</fullName>
    </submittedName>
</protein>
<proteinExistence type="predicted"/>
<dbReference type="InterPro" id="IPR004813">
    <property type="entry name" value="OPT"/>
</dbReference>
<dbReference type="Pfam" id="PF03169">
    <property type="entry name" value="OPT"/>
    <property type="match status" value="1"/>
</dbReference>
<feature type="transmembrane region" description="Helical" evidence="6">
    <location>
        <begin position="90"/>
        <end position="112"/>
    </location>
</feature>
<keyword evidence="2" id="KW-0813">Transport</keyword>
<evidence type="ECO:0000256" key="1">
    <source>
        <dbReference type="ARBA" id="ARBA00004141"/>
    </source>
</evidence>
<feature type="transmembrane region" description="Helical" evidence="6">
    <location>
        <begin position="132"/>
        <end position="149"/>
    </location>
</feature>
<organism evidence="7 8">
    <name type="scientific">Mycobacterium tuberculosis</name>
    <dbReference type="NCBI Taxonomy" id="1773"/>
    <lineage>
        <taxon>Bacteria</taxon>
        <taxon>Bacillati</taxon>
        <taxon>Actinomycetota</taxon>
        <taxon>Actinomycetes</taxon>
        <taxon>Mycobacteriales</taxon>
        <taxon>Mycobacteriaceae</taxon>
        <taxon>Mycobacterium</taxon>
        <taxon>Mycobacterium tuberculosis complex</taxon>
    </lineage>
</organism>
<dbReference type="AlphaFoldDB" id="A0A655FY07"/>
<dbReference type="EMBL" id="CQQC01002102">
    <property type="protein sequence ID" value="CNW50861.1"/>
    <property type="molecule type" value="Genomic_DNA"/>
</dbReference>
<comment type="subcellular location">
    <subcellularLocation>
        <location evidence="1">Membrane</location>
        <topology evidence="1">Multi-pass membrane protein</topology>
    </subcellularLocation>
</comment>
<feature type="transmembrane region" description="Helical" evidence="6">
    <location>
        <begin position="51"/>
        <end position="69"/>
    </location>
</feature>
<keyword evidence="3 6" id="KW-0812">Transmembrane</keyword>
<name>A0A655FY07_MYCTX</name>
<reference evidence="7 8" key="1">
    <citation type="submission" date="2015-03" db="EMBL/GenBank/DDBJ databases">
        <authorList>
            <consortium name="Pathogen Informatics"/>
        </authorList>
    </citation>
    <scope>NUCLEOTIDE SEQUENCE [LARGE SCALE GENOMIC DNA]</scope>
    <source>
        <strain evidence="7 8">D00501624</strain>
    </source>
</reference>
<keyword evidence="4 6" id="KW-1133">Transmembrane helix</keyword>